<accession>A0A1I7TRT8</accession>
<keyword evidence="2" id="KW-1185">Reference proteome</keyword>
<feature type="region of interest" description="Disordered" evidence="1">
    <location>
        <begin position="769"/>
        <end position="794"/>
    </location>
</feature>
<feature type="compositionally biased region" description="Polar residues" evidence="1">
    <location>
        <begin position="465"/>
        <end position="479"/>
    </location>
</feature>
<feature type="compositionally biased region" description="Polar residues" evidence="1">
    <location>
        <begin position="664"/>
        <end position="673"/>
    </location>
</feature>
<evidence type="ECO:0000313" key="3">
    <source>
        <dbReference type="WBParaSite" id="Csp11.Scaffold629.g11132.t1"/>
    </source>
</evidence>
<reference evidence="3" key="1">
    <citation type="submission" date="2016-11" db="UniProtKB">
        <authorList>
            <consortium name="WormBaseParasite"/>
        </authorList>
    </citation>
    <scope>IDENTIFICATION</scope>
</reference>
<organism evidence="2 3">
    <name type="scientific">Caenorhabditis tropicalis</name>
    <dbReference type="NCBI Taxonomy" id="1561998"/>
    <lineage>
        <taxon>Eukaryota</taxon>
        <taxon>Metazoa</taxon>
        <taxon>Ecdysozoa</taxon>
        <taxon>Nematoda</taxon>
        <taxon>Chromadorea</taxon>
        <taxon>Rhabditida</taxon>
        <taxon>Rhabditina</taxon>
        <taxon>Rhabditomorpha</taxon>
        <taxon>Rhabditoidea</taxon>
        <taxon>Rhabditidae</taxon>
        <taxon>Peloderinae</taxon>
        <taxon>Caenorhabditis</taxon>
    </lineage>
</organism>
<feature type="region of interest" description="Disordered" evidence="1">
    <location>
        <begin position="611"/>
        <end position="697"/>
    </location>
</feature>
<sequence>MGDRRMKDRLIQENLSLDEANKAICTQSRAYYSLKGYVQRVLVAVSHILVDWKIDHKMEEFLREPPDSSDHFLQEPDRVAISTERLAQLVTHLKKKCFKPDNVGIRLIEKWVEQLTGKSIHPHSTREAIFFFLNTFTAEKRILTQRAYETMSNFINESELKFYQKFKLNKESDHGCLYCGRVIHEKDAKHLELEIDKFAFLLYASPMIRNVMSYAQTIKAYPLDKITICQSHLKDIGVKMKEFMLIKLQHTADVKVFVKWATNFQKGNYLIYGLRLLNIYIDERIDLGPMPPQTCAYCKKEDPDVHYDQIFKLSTHRDCLRTKACKILEMMKCENPLKLEKKSHEELLKAYNILNATFPFIRPRVKGQAKKDPSLVEMKTWLLQLMDRFWHPKYRRGPQTPIENYGLEYYDDSDSDEQLTNKPEAQPQCMYAVHNDYYSQVVTGYNSHHVTSQLKCNTIFAAPVSSSPEHNPFGESSSYEPPKPAPVMKQKPGLPPPLMPPPAVIPWDVLKRQEEEARKALMELEIDRKPLLLPPPPIPPVLPPPNTFSYAEPSRKPAMVKSSKTTSPGASLKFKPPMESFLTPPPKPPAFLPFPSTDSLYFPSTLLPPPPIPPNLDGSTPMPFTVPRPMRPPTEVSNYLPPPPIPPQLPALIKKEPVDDSYTRGVQPSSQRNLAAKQHKAPLQRHHFQPDRVKNENMDRGYDAFSRAPAKYIPNDEPSDTNASFIGFSFSEIASNKKIQKPDPVVPSFIQPSSSHRPAPIVDNRAVKRAADKSHEMAKKRMMEAQGAAPKGNYPLKMKTAAEIKLELADSEMNH</sequence>
<feature type="compositionally biased region" description="Basic residues" evidence="1">
    <location>
        <begin position="677"/>
        <end position="687"/>
    </location>
</feature>
<name>A0A1I7TRT8_9PELO</name>
<dbReference type="eggNOG" id="ENOG502TJWN">
    <property type="taxonomic scope" value="Eukaryota"/>
</dbReference>
<proteinExistence type="predicted"/>
<feature type="region of interest" description="Disordered" evidence="1">
    <location>
        <begin position="465"/>
        <end position="491"/>
    </location>
</feature>
<dbReference type="AlphaFoldDB" id="A0A1I7TRT8"/>
<feature type="compositionally biased region" description="Pro residues" evidence="1">
    <location>
        <begin position="640"/>
        <end position="649"/>
    </location>
</feature>
<protein>
    <submittedName>
        <fullName evidence="3">USP domain-containing protein</fullName>
    </submittedName>
</protein>
<evidence type="ECO:0000256" key="1">
    <source>
        <dbReference type="SAM" id="MobiDB-lite"/>
    </source>
</evidence>
<dbReference type="Proteomes" id="UP000095282">
    <property type="component" value="Unplaced"/>
</dbReference>
<dbReference type="WBParaSite" id="Csp11.Scaffold629.g11132.t1">
    <property type="protein sequence ID" value="Csp11.Scaffold629.g11132.t1"/>
    <property type="gene ID" value="Csp11.Scaffold629.g11132"/>
</dbReference>
<feature type="region of interest" description="Disordered" evidence="1">
    <location>
        <begin position="552"/>
        <end position="586"/>
    </location>
</feature>
<feature type="compositionally biased region" description="Basic and acidic residues" evidence="1">
    <location>
        <begin position="769"/>
        <end position="783"/>
    </location>
</feature>
<evidence type="ECO:0000313" key="2">
    <source>
        <dbReference type="Proteomes" id="UP000095282"/>
    </source>
</evidence>
<feature type="compositionally biased region" description="Basic and acidic residues" evidence="1">
    <location>
        <begin position="688"/>
        <end position="697"/>
    </location>
</feature>
<feature type="compositionally biased region" description="Basic and acidic residues" evidence="1">
    <location>
        <begin position="653"/>
        <end position="662"/>
    </location>
</feature>